<name>A0AAD5Q859_PYTIN</name>
<dbReference type="InterPro" id="IPR051973">
    <property type="entry name" value="tRNA_Anticodon_Mtase-Reg"/>
</dbReference>
<organism evidence="9 10">
    <name type="scientific">Pythium insidiosum</name>
    <name type="common">Pythiosis disease agent</name>
    <dbReference type="NCBI Taxonomy" id="114742"/>
    <lineage>
        <taxon>Eukaryota</taxon>
        <taxon>Sar</taxon>
        <taxon>Stramenopiles</taxon>
        <taxon>Oomycota</taxon>
        <taxon>Peronosporomycetes</taxon>
        <taxon>Pythiales</taxon>
        <taxon>Pythiaceae</taxon>
        <taxon>Pythium</taxon>
    </lineage>
</organism>
<keyword evidence="10" id="KW-1185">Reference proteome</keyword>
<evidence type="ECO:0000256" key="7">
    <source>
        <dbReference type="PROSITE-ProRule" id="PRU00221"/>
    </source>
</evidence>
<dbReference type="Gene3D" id="2.130.10.10">
    <property type="entry name" value="YVTN repeat-like/Quinoprotein amine dehydrogenase"/>
    <property type="match status" value="5"/>
</dbReference>
<keyword evidence="3 7" id="KW-0853">WD repeat</keyword>
<dbReference type="InterPro" id="IPR015943">
    <property type="entry name" value="WD40/YVTN_repeat-like_dom_sf"/>
</dbReference>
<dbReference type="InterPro" id="IPR036322">
    <property type="entry name" value="WD40_repeat_dom_sf"/>
</dbReference>
<proteinExistence type="inferred from homology"/>
<keyword evidence="2" id="KW-0963">Cytoplasm</keyword>
<dbReference type="PROSITE" id="PS50294">
    <property type="entry name" value="WD_REPEATS_REGION"/>
    <property type="match status" value="1"/>
</dbReference>
<evidence type="ECO:0000256" key="3">
    <source>
        <dbReference type="ARBA" id="ARBA00022574"/>
    </source>
</evidence>
<sequence>MKMTTTVATPYVKGEYIGAVTLLHFSQDGSVLFVGVGSTLYVYDTFSGDLLAAHAVFPRGILHGRDYVRVPATCDREASSLAVFFGQKRLVCVRDVPETRHEALEQRELQRVGVSKTCQDWVFDARILSDDTTANTSSFPIVAIGLAHNYIQFWDPLQNHVLRSVYCTERCILYSLAFFGRRASDLMVAAGTVFQQVLLWAPRDENDSQADRADPQQRLHGHDGVIFKLEWSSDAHKLASVSDDRTVQLWSHASAEDAASTPFDRATWLSTPYGSQFRAWGHTARLWDVRFTDVGIITTSEDTMARVWDWSGQCLATLQGHTGKHIWRVAVHPSQRLLATGGGDGAVKLWDLQQQVTSTIASAGETCVKIPLRQTVHVEVKDEKQEAVGEAPKTPVTKAKKQKSKASASAEVGVRDIELVGDSALVAMENGQVLELPVDGTIPSSPRIVFSAAGQFTDDNTAPSSSSSSKLSSFAMDEGQTHVLLSDWQGHVLVVAVDGWRVVAAWKAHSSRVMKVSWKQRLPNRPLFTCAADGSVAEWRWQGDGTPPPLVARYQGPAKSAATCVDVLDVDGRTRNVICGDGRGNVFGFARRLEDELSSGSAVEPHFVIRGAHGRDMVATLLRHERDSRVWLSGGHDGAISTYNAEQSDIDGRVTLRHVGRESIKGITTVKALWWNTRQELLVFGFHAVHALLFNATAQYRVFIVECGGWRRPHALAIRMGEAIPRHVLAFTPPVSRPADLHVLVHSTRSQLSPSTLALQQCSLHHRFHGRMTTCCRVLDAHGHRLLTAAEDNSLKLHRRADCAGTWRAVSTGVAHTTTIRALTIFRADNRKAVFAVSGGGKQRLNAWRVADDLDVLELLCGHEQADADQDHRILGLASFRVGTSDRFRLLAACNSEGVIQLVLLDLGTATTPPQMTTLGDCSSSKKPILSCDGVQSFSEDGLELRVALLAVGSTDGLVNVWDLRALLDLLARDLRDDSQRALSDALIADVRGLIAEQMAPRASFLAHDMGVNCLCMTMDPSAQELKIITGGDDQSLHVQTLSLPALELVQAARAVNASGSAIKAVAVTGDGRHVYCGGYDQRVSRWTLSVAGQLDWRCAAFTECADIADLDVWESTGVGVDAHDVLVVGQGLQSIRFCN</sequence>
<dbReference type="PANTHER" id="PTHR14344:SF3">
    <property type="entry name" value="WD REPEAT-CONTAINING PROTEIN 6"/>
    <property type="match status" value="1"/>
</dbReference>
<accession>A0AAD5Q859</accession>
<feature type="region of interest" description="Disordered" evidence="8">
    <location>
        <begin position="384"/>
        <end position="405"/>
    </location>
</feature>
<evidence type="ECO:0000256" key="5">
    <source>
        <dbReference type="ARBA" id="ARBA00022737"/>
    </source>
</evidence>
<dbReference type="GO" id="GO:0030488">
    <property type="term" value="P:tRNA methylation"/>
    <property type="evidence" value="ECO:0007669"/>
    <property type="project" value="TreeGrafter"/>
</dbReference>
<evidence type="ECO:0000256" key="6">
    <source>
        <dbReference type="ARBA" id="ARBA00038255"/>
    </source>
</evidence>
<dbReference type="SMART" id="SM00320">
    <property type="entry name" value="WD40"/>
    <property type="match status" value="9"/>
</dbReference>
<dbReference type="AlphaFoldDB" id="A0AAD5Q859"/>
<evidence type="ECO:0000256" key="8">
    <source>
        <dbReference type="SAM" id="MobiDB-lite"/>
    </source>
</evidence>
<comment type="subcellular location">
    <subcellularLocation>
        <location evidence="1">Cytoplasm</location>
    </subcellularLocation>
</comment>
<protein>
    <submittedName>
        <fullName evidence="9">Uncharacterized protein</fullName>
    </submittedName>
</protein>
<evidence type="ECO:0000313" key="10">
    <source>
        <dbReference type="Proteomes" id="UP001209570"/>
    </source>
</evidence>
<dbReference type="EMBL" id="JAKCXM010000061">
    <property type="protein sequence ID" value="KAJ0404531.1"/>
    <property type="molecule type" value="Genomic_DNA"/>
</dbReference>
<comment type="similarity">
    <text evidence="6">Belongs to the WD repeat WDR6 family.</text>
</comment>
<gene>
    <name evidence="9" type="ORF">P43SY_001631</name>
</gene>
<evidence type="ECO:0000256" key="1">
    <source>
        <dbReference type="ARBA" id="ARBA00004496"/>
    </source>
</evidence>
<dbReference type="PROSITE" id="PS00678">
    <property type="entry name" value="WD_REPEATS_1"/>
    <property type="match status" value="1"/>
</dbReference>
<dbReference type="Pfam" id="PF00400">
    <property type="entry name" value="WD40"/>
    <property type="match status" value="2"/>
</dbReference>
<dbReference type="InterPro" id="IPR019775">
    <property type="entry name" value="WD40_repeat_CS"/>
</dbReference>
<dbReference type="GO" id="GO:0005737">
    <property type="term" value="C:cytoplasm"/>
    <property type="evidence" value="ECO:0007669"/>
    <property type="project" value="UniProtKB-SubCell"/>
</dbReference>
<comment type="caution">
    <text evidence="9">The sequence shown here is derived from an EMBL/GenBank/DDBJ whole genome shotgun (WGS) entry which is preliminary data.</text>
</comment>
<dbReference type="PROSITE" id="PS50082">
    <property type="entry name" value="WD_REPEATS_2"/>
    <property type="match status" value="2"/>
</dbReference>
<evidence type="ECO:0000256" key="2">
    <source>
        <dbReference type="ARBA" id="ARBA00022490"/>
    </source>
</evidence>
<evidence type="ECO:0000256" key="4">
    <source>
        <dbReference type="ARBA" id="ARBA00022694"/>
    </source>
</evidence>
<keyword evidence="5" id="KW-0677">Repeat</keyword>
<evidence type="ECO:0000313" key="9">
    <source>
        <dbReference type="EMBL" id="KAJ0404531.1"/>
    </source>
</evidence>
<dbReference type="InterPro" id="IPR001680">
    <property type="entry name" value="WD40_rpt"/>
</dbReference>
<reference evidence="9" key="1">
    <citation type="submission" date="2021-12" db="EMBL/GenBank/DDBJ databases">
        <title>Prjna785345.</title>
        <authorList>
            <person name="Rujirawat T."/>
            <person name="Krajaejun T."/>
        </authorList>
    </citation>
    <scope>NUCLEOTIDE SEQUENCE</scope>
    <source>
        <strain evidence="9">Pi057C3</strain>
    </source>
</reference>
<feature type="repeat" description="WD" evidence="7">
    <location>
        <begin position="219"/>
        <end position="260"/>
    </location>
</feature>
<dbReference type="SUPFAM" id="SSF50978">
    <property type="entry name" value="WD40 repeat-like"/>
    <property type="match status" value="3"/>
</dbReference>
<keyword evidence="4" id="KW-0819">tRNA processing</keyword>
<dbReference type="PANTHER" id="PTHR14344">
    <property type="entry name" value="WD REPEAT PROTEIN"/>
    <property type="match status" value="1"/>
</dbReference>
<feature type="repeat" description="WD" evidence="7">
    <location>
        <begin position="329"/>
        <end position="360"/>
    </location>
</feature>
<dbReference type="Proteomes" id="UP001209570">
    <property type="component" value="Unassembled WGS sequence"/>
</dbReference>